<evidence type="ECO:0000256" key="7">
    <source>
        <dbReference type="SAM" id="Phobius"/>
    </source>
</evidence>
<feature type="transmembrane region" description="Helical" evidence="7">
    <location>
        <begin position="115"/>
        <end position="135"/>
    </location>
</feature>
<feature type="binding site" evidence="6">
    <location>
        <position position="72"/>
    </location>
    <ligand>
        <name>Zn(2+)</name>
        <dbReference type="ChEBI" id="CHEBI:29105"/>
    </ligand>
</feature>
<keyword evidence="5 7" id="KW-0472">Membrane</keyword>
<dbReference type="EMBL" id="LJIG01000367">
    <property type="protein sequence ID" value="KRT86573.1"/>
    <property type="molecule type" value="Genomic_DNA"/>
</dbReference>
<name>A0A0T6BHB4_9SCAR</name>
<protein>
    <recommendedName>
        <fullName evidence="10">Progestin and adipoQ receptor family member 3</fullName>
    </recommendedName>
</protein>
<evidence type="ECO:0000313" key="9">
    <source>
        <dbReference type="Proteomes" id="UP000051574"/>
    </source>
</evidence>
<dbReference type="AlphaFoldDB" id="A0A0T6BHB4"/>
<evidence type="ECO:0000256" key="5">
    <source>
        <dbReference type="ARBA" id="ARBA00023136"/>
    </source>
</evidence>
<evidence type="ECO:0000256" key="2">
    <source>
        <dbReference type="ARBA" id="ARBA00007018"/>
    </source>
</evidence>
<reference evidence="8 9" key="1">
    <citation type="submission" date="2015-09" db="EMBL/GenBank/DDBJ databases">
        <title>Draft genome of the scarab beetle Oryctes borbonicus.</title>
        <authorList>
            <person name="Meyer J.M."/>
            <person name="Markov G.V."/>
            <person name="Baskaran P."/>
            <person name="Herrmann M."/>
            <person name="Sommer R.J."/>
            <person name="Roedelsperger C."/>
        </authorList>
    </citation>
    <scope>NUCLEOTIDE SEQUENCE [LARGE SCALE GENOMIC DNA]</scope>
    <source>
        <strain evidence="8">OB123</strain>
        <tissue evidence="8">Whole animal</tissue>
    </source>
</reference>
<dbReference type="GO" id="GO:0038023">
    <property type="term" value="F:signaling receptor activity"/>
    <property type="evidence" value="ECO:0007669"/>
    <property type="project" value="TreeGrafter"/>
</dbReference>
<keyword evidence="4 7" id="KW-1133">Transmembrane helix</keyword>
<dbReference type="InterPro" id="IPR004254">
    <property type="entry name" value="AdipoR/HlyIII-related"/>
</dbReference>
<evidence type="ECO:0000256" key="6">
    <source>
        <dbReference type="PIRSR" id="PIRSR604254-1"/>
    </source>
</evidence>
<feature type="transmembrane region" description="Helical" evidence="7">
    <location>
        <begin position="54"/>
        <end position="74"/>
    </location>
</feature>
<dbReference type="Proteomes" id="UP000051574">
    <property type="component" value="Unassembled WGS sequence"/>
</dbReference>
<keyword evidence="9" id="KW-1185">Reference proteome</keyword>
<keyword evidence="3 7" id="KW-0812">Transmembrane</keyword>
<dbReference type="GO" id="GO:0016020">
    <property type="term" value="C:membrane"/>
    <property type="evidence" value="ECO:0007669"/>
    <property type="project" value="UniProtKB-SubCell"/>
</dbReference>
<dbReference type="Pfam" id="PF03006">
    <property type="entry name" value="HlyIII"/>
    <property type="match status" value="1"/>
</dbReference>
<sequence length="189" mass="21681">MLTTKLCLESVFWWTNETINIWSHMFGFMLFAGLTIKDAIYIDISFPWEDAVLVANVLICFQVCMVLSSLYHTFSCRSENDFHSFLMFDLFGIALSLLAVYTSGIYYAFWCEQKWRVFYMTTVTIIFSGAMILQLPKFNIASDVKTIVFILWAAYGVIPTIHWTIRSGGVESPVVKLLLPRVIGMYAIS</sequence>
<feature type="non-terminal residue" evidence="8">
    <location>
        <position position="189"/>
    </location>
</feature>
<evidence type="ECO:0000256" key="3">
    <source>
        <dbReference type="ARBA" id="ARBA00022692"/>
    </source>
</evidence>
<evidence type="ECO:0000313" key="8">
    <source>
        <dbReference type="EMBL" id="KRT86573.1"/>
    </source>
</evidence>
<keyword evidence="6" id="KW-0862">Zinc</keyword>
<gene>
    <name evidence="8" type="ORF">AMK59_2862</name>
</gene>
<evidence type="ECO:0000256" key="4">
    <source>
        <dbReference type="ARBA" id="ARBA00022989"/>
    </source>
</evidence>
<dbReference type="PANTHER" id="PTHR20855:SF15">
    <property type="entry name" value="PROGESTIN AND ADIPOQ RECEPTOR FAMILY MEMBER 3"/>
    <property type="match status" value="1"/>
</dbReference>
<evidence type="ECO:0000256" key="1">
    <source>
        <dbReference type="ARBA" id="ARBA00004141"/>
    </source>
</evidence>
<feature type="transmembrane region" description="Helical" evidence="7">
    <location>
        <begin position="21"/>
        <end position="42"/>
    </location>
</feature>
<feature type="transmembrane region" description="Helical" evidence="7">
    <location>
        <begin position="147"/>
        <end position="165"/>
    </location>
</feature>
<evidence type="ECO:0008006" key="10">
    <source>
        <dbReference type="Google" id="ProtNLM"/>
    </source>
</evidence>
<comment type="caution">
    <text evidence="8">The sequence shown here is derived from an EMBL/GenBank/DDBJ whole genome shotgun (WGS) entry which is preliminary data.</text>
</comment>
<feature type="transmembrane region" description="Helical" evidence="7">
    <location>
        <begin position="86"/>
        <end position="109"/>
    </location>
</feature>
<dbReference type="PANTHER" id="PTHR20855">
    <property type="entry name" value="ADIPOR/PROGESTIN RECEPTOR-RELATED"/>
    <property type="match status" value="1"/>
</dbReference>
<comment type="similarity">
    <text evidence="2">Belongs to the ADIPOR family.</text>
</comment>
<accession>A0A0T6BHB4</accession>
<comment type="subcellular location">
    <subcellularLocation>
        <location evidence="1">Membrane</location>
        <topology evidence="1">Multi-pass membrane protein</topology>
    </subcellularLocation>
</comment>
<organism evidence="8 9">
    <name type="scientific">Oryctes borbonicus</name>
    <dbReference type="NCBI Taxonomy" id="1629725"/>
    <lineage>
        <taxon>Eukaryota</taxon>
        <taxon>Metazoa</taxon>
        <taxon>Ecdysozoa</taxon>
        <taxon>Arthropoda</taxon>
        <taxon>Hexapoda</taxon>
        <taxon>Insecta</taxon>
        <taxon>Pterygota</taxon>
        <taxon>Neoptera</taxon>
        <taxon>Endopterygota</taxon>
        <taxon>Coleoptera</taxon>
        <taxon>Polyphaga</taxon>
        <taxon>Scarabaeiformia</taxon>
        <taxon>Scarabaeidae</taxon>
        <taxon>Dynastinae</taxon>
        <taxon>Oryctes</taxon>
    </lineage>
</organism>
<dbReference type="GO" id="GO:0046872">
    <property type="term" value="F:metal ion binding"/>
    <property type="evidence" value="ECO:0007669"/>
    <property type="project" value="UniProtKB-KW"/>
</dbReference>
<dbReference type="OrthoDB" id="6750207at2759"/>
<proteinExistence type="inferred from homology"/>
<keyword evidence="6" id="KW-0479">Metal-binding</keyword>